<feature type="domain" description="STAS" evidence="3">
    <location>
        <begin position="3"/>
        <end position="111"/>
    </location>
</feature>
<dbReference type="InterPro" id="IPR036513">
    <property type="entry name" value="STAS_dom_sf"/>
</dbReference>
<dbReference type="PANTHER" id="PTHR33495">
    <property type="entry name" value="ANTI-SIGMA FACTOR ANTAGONIST TM_1081-RELATED-RELATED"/>
    <property type="match status" value="1"/>
</dbReference>
<sequence>METKDMMDTIHGWYTLEISGDLDLYSAQELLKKTLEILQQRITHFHIDCSRVHYLDSSGVGTIIKTLQEAKARGIKMTFSGIQGTPRKVLSMANILPILTEATPPQVKQST</sequence>
<gene>
    <name evidence="4" type="ORF">ENS59_07050</name>
</gene>
<accession>A0A7C3EG40</accession>
<proteinExistence type="inferred from homology"/>
<dbReference type="PROSITE" id="PS50801">
    <property type="entry name" value="STAS"/>
    <property type="match status" value="1"/>
</dbReference>
<name>A0A7C3EG40_9SPIR</name>
<dbReference type="Gene3D" id="3.30.750.24">
    <property type="entry name" value="STAS domain"/>
    <property type="match status" value="1"/>
</dbReference>
<dbReference type="GO" id="GO:0043856">
    <property type="term" value="F:anti-sigma factor antagonist activity"/>
    <property type="evidence" value="ECO:0007669"/>
    <property type="project" value="InterPro"/>
</dbReference>
<dbReference type="PANTHER" id="PTHR33495:SF2">
    <property type="entry name" value="ANTI-SIGMA FACTOR ANTAGONIST TM_1081-RELATED"/>
    <property type="match status" value="1"/>
</dbReference>
<comment type="similarity">
    <text evidence="1 2">Belongs to the anti-sigma-factor antagonist family.</text>
</comment>
<protein>
    <recommendedName>
        <fullName evidence="2">Anti-sigma factor antagonist</fullName>
    </recommendedName>
</protein>
<evidence type="ECO:0000256" key="2">
    <source>
        <dbReference type="RuleBase" id="RU003749"/>
    </source>
</evidence>
<dbReference type="SUPFAM" id="SSF52091">
    <property type="entry name" value="SpoIIaa-like"/>
    <property type="match status" value="1"/>
</dbReference>
<evidence type="ECO:0000259" key="3">
    <source>
        <dbReference type="PROSITE" id="PS50801"/>
    </source>
</evidence>
<evidence type="ECO:0000313" key="4">
    <source>
        <dbReference type="EMBL" id="HFH29255.1"/>
    </source>
</evidence>
<dbReference type="InterPro" id="IPR003658">
    <property type="entry name" value="Anti-sigma_ant"/>
</dbReference>
<dbReference type="EMBL" id="DSVL01000215">
    <property type="protein sequence ID" value="HFH29255.1"/>
    <property type="molecule type" value="Genomic_DNA"/>
</dbReference>
<dbReference type="InterPro" id="IPR002645">
    <property type="entry name" value="STAS_dom"/>
</dbReference>
<evidence type="ECO:0000256" key="1">
    <source>
        <dbReference type="ARBA" id="ARBA00009013"/>
    </source>
</evidence>
<comment type="caution">
    <text evidence="4">The sequence shown here is derived from an EMBL/GenBank/DDBJ whole genome shotgun (WGS) entry which is preliminary data.</text>
</comment>
<dbReference type="AlphaFoldDB" id="A0A7C3EG40"/>
<dbReference type="Pfam" id="PF01740">
    <property type="entry name" value="STAS"/>
    <property type="match status" value="1"/>
</dbReference>
<organism evidence="4">
    <name type="scientific">Gracilinema caldarium</name>
    <dbReference type="NCBI Taxonomy" id="215591"/>
    <lineage>
        <taxon>Bacteria</taxon>
        <taxon>Pseudomonadati</taxon>
        <taxon>Spirochaetota</taxon>
        <taxon>Spirochaetia</taxon>
        <taxon>Spirochaetales</taxon>
        <taxon>Breznakiellaceae</taxon>
        <taxon>Gracilinema</taxon>
    </lineage>
</organism>
<reference evidence="4" key="1">
    <citation type="journal article" date="2020" name="mSystems">
        <title>Genome- and Community-Level Interaction Insights into Carbon Utilization and Element Cycling Functions of Hydrothermarchaeota in Hydrothermal Sediment.</title>
        <authorList>
            <person name="Zhou Z."/>
            <person name="Liu Y."/>
            <person name="Xu W."/>
            <person name="Pan J."/>
            <person name="Luo Z.H."/>
            <person name="Li M."/>
        </authorList>
    </citation>
    <scope>NUCLEOTIDE SEQUENCE [LARGE SCALE GENOMIC DNA]</scope>
    <source>
        <strain evidence="4">SpSt-503</strain>
    </source>
</reference>
<dbReference type="NCBIfam" id="TIGR00377">
    <property type="entry name" value="ant_ant_sig"/>
    <property type="match status" value="1"/>
</dbReference>
<dbReference type="CDD" id="cd07043">
    <property type="entry name" value="STAS_anti-anti-sigma_factors"/>
    <property type="match status" value="1"/>
</dbReference>